<evidence type="ECO:0000256" key="1">
    <source>
        <dbReference type="ARBA" id="ARBA00001966"/>
    </source>
</evidence>
<dbReference type="Gene3D" id="3.30.420.40">
    <property type="match status" value="4"/>
</dbReference>
<dbReference type="GO" id="GO:0046872">
    <property type="term" value="F:metal ion binding"/>
    <property type="evidence" value="ECO:0007669"/>
    <property type="project" value="UniProtKB-KW"/>
</dbReference>
<evidence type="ECO:0000256" key="4">
    <source>
        <dbReference type="ARBA" id="ARBA00023014"/>
    </source>
</evidence>
<dbReference type="PANTHER" id="PTHR32329">
    <property type="entry name" value="BIFUNCTIONAL PROTEIN [INCLUDES 2-HYDROXYACYL-COA DEHYDRATASE (N-TER) AND ITS ACTIVATOR DOMAIN (C_TERM)-RELATED"/>
    <property type="match status" value="1"/>
</dbReference>
<dbReference type="SUPFAM" id="SSF53067">
    <property type="entry name" value="Actin-like ATPase domain"/>
    <property type="match status" value="2"/>
</dbReference>
<dbReference type="KEGG" id="dho:Dia5BBH33_15130"/>
<dbReference type="InterPro" id="IPR008275">
    <property type="entry name" value="CoA_E_activase_dom"/>
</dbReference>
<proteinExistence type="predicted"/>
<evidence type="ECO:0000256" key="2">
    <source>
        <dbReference type="ARBA" id="ARBA00022723"/>
    </source>
</evidence>
<protein>
    <submittedName>
        <fullName evidence="7">2-hydroxyglutaryl-CoA dehydratase</fullName>
    </submittedName>
</protein>
<comment type="cofactor">
    <cofactor evidence="1">
        <name>[4Fe-4S] cluster</name>
        <dbReference type="ChEBI" id="CHEBI:49883"/>
    </cofactor>
</comment>
<keyword evidence="4" id="KW-0411">Iron-sulfur</keyword>
<dbReference type="CDD" id="cd24035">
    <property type="entry name" value="ASKHA_NBD_O66634-like_rpt2"/>
    <property type="match status" value="1"/>
</dbReference>
<dbReference type="InterPro" id="IPR002731">
    <property type="entry name" value="ATPase_BadF"/>
</dbReference>
<dbReference type="EMBL" id="AP019697">
    <property type="protein sequence ID" value="BBK25578.1"/>
    <property type="molecule type" value="Genomic_DNA"/>
</dbReference>
<dbReference type="InterPro" id="IPR043129">
    <property type="entry name" value="ATPase_NBD"/>
</dbReference>
<dbReference type="Pfam" id="PF09989">
    <property type="entry name" value="DUF2229"/>
    <property type="match status" value="1"/>
</dbReference>
<evidence type="ECO:0000313" key="8">
    <source>
        <dbReference type="Proteomes" id="UP000320585"/>
    </source>
</evidence>
<evidence type="ECO:0000259" key="6">
    <source>
        <dbReference type="Pfam" id="PF09989"/>
    </source>
</evidence>
<gene>
    <name evidence="7" type="ORF">Dia5BBH33_15130</name>
</gene>
<keyword evidence="3" id="KW-0408">Iron</keyword>
<dbReference type="Pfam" id="PF01869">
    <property type="entry name" value="BcrAD_BadFG"/>
    <property type="match status" value="2"/>
</dbReference>
<keyword evidence="2" id="KW-0479">Metal-binding</keyword>
<dbReference type="NCBIfam" id="TIGR00241">
    <property type="entry name" value="CoA_E_activ"/>
    <property type="match status" value="1"/>
</dbReference>
<dbReference type="GeneID" id="92716739"/>
<dbReference type="GO" id="GO:0051536">
    <property type="term" value="F:iron-sulfur cluster binding"/>
    <property type="evidence" value="ECO:0007669"/>
    <property type="project" value="UniProtKB-KW"/>
</dbReference>
<dbReference type="RefSeq" id="WP_143332671.1">
    <property type="nucleotide sequence ID" value="NZ_AP019697.1"/>
</dbReference>
<reference evidence="8" key="1">
    <citation type="submission" date="2019-05" db="EMBL/GenBank/DDBJ databases">
        <title>Complete genome sequencing of Dialister sp. strain 5BBH33.</title>
        <authorList>
            <person name="Sakamoto M."/>
            <person name="Murakami T."/>
            <person name="Mori H."/>
        </authorList>
    </citation>
    <scope>NUCLEOTIDE SEQUENCE [LARGE SCALE GENOMIC DNA]</scope>
    <source>
        <strain evidence="8">5BBH33</strain>
    </source>
</reference>
<evidence type="ECO:0000256" key="3">
    <source>
        <dbReference type="ARBA" id="ARBA00023004"/>
    </source>
</evidence>
<feature type="domain" description="ATPase BadF/BadG/BcrA/BcrD type" evidence="5">
    <location>
        <begin position="322"/>
        <end position="571"/>
    </location>
</feature>
<accession>A0A8D4UV64</accession>
<feature type="domain" description="DUF2229" evidence="6">
    <location>
        <begin position="676"/>
        <end position="892"/>
    </location>
</feature>
<name>A0A8D4UV64_9FIRM</name>
<dbReference type="InterPro" id="IPR051805">
    <property type="entry name" value="Dehydratase_Activator_Redct"/>
</dbReference>
<feature type="domain" description="ATPase BadF/BadG/BcrA/BcrD type" evidence="5">
    <location>
        <begin position="7"/>
        <end position="257"/>
    </location>
</feature>
<dbReference type="CDD" id="cd24034">
    <property type="entry name" value="ASKHA_NBD_O66634-like_rpt1"/>
    <property type="match status" value="1"/>
</dbReference>
<dbReference type="Proteomes" id="UP000320585">
    <property type="component" value="Chromosome"/>
</dbReference>
<evidence type="ECO:0000313" key="7">
    <source>
        <dbReference type="EMBL" id="BBK25578.1"/>
    </source>
</evidence>
<organism evidence="7 8">
    <name type="scientific">Dialister hominis</name>
    <dbReference type="NCBI Taxonomy" id="2582419"/>
    <lineage>
        <taxon>Bacteria</taxon>
        <taxon>Bacillati</taxon>
        <taxon>Bacillota</taxon>
        <taxon>Negativicutes</taxon>
        <taxon>Veillonellales</taxon>
        <taxon>Veillonellaceae</taxon>
        <taxon>Dialister</taxon>
    </lineage>
</organism>
<dbReference type="InterPro" id="IPR018709">
    <property type="entry name" value="CoA_activase_DUF2229"/>
</dbReference>
<dbReference type="OrthoDB" id="9802715at2"/>
<keyword evidence="8" id="KW-1185">Reference proteome</keyword>
<evidence type="ECO:0000259" key="5">
    <source>
        <dbReference type="Pfam" id="PF01869"/>
    </source>
</evidence>
<dbReference type="PANTHER" id="PTHR32329:SF4">
    <property type="entry name" value="ACTIVATOR OF 2-HYDROXYACYL-COA DEHYDRATASE"/>
    <property type="match status" value="1"/>
</dbReference>
<sequence length="1432" mass="158855">MKPVIHVGIDVGSTTVKVVALSPYLKLLFGRYQRHMSDIRSATISLLKELQKDYSGYRITASISGSGGMGLAKMMGLPFCQEILAETKAIRTFNPDTDVIIELGGEDEKITYLRNGVDQRMNGACAGGTGAFIDRMASLLSVDAAGLGKMAEKAKEIYPIASRCGVFAKTDIQALLNEGVSHEDIALSVFQSVVNQTISGLTCGRPIHGKVAFLGGPLTFQPILRERFQKTLDIKDEDMIVPEHGELYVAIGAAVSACHDKPLDLDSWLTKVENSEESDLGNAKTLPPFFATEEDYKEFKERHARFHAPRADISKAKGPVWLGIDAGSTTIKAVLLDREGNILYEYYAGNKGTPLNGARKILTDLYDKLPKEAVICGAGVTGYGEELIKRALEADVGEVETMAHYRGAKHFLPDVSTILDIGGQDMKCCRIKDGAVDDILLNEACSSGCGSFLDTFAQSLGMDVKEFARIALTARHPVDLGSRCTVFMNSRVREAQKNGVLVADISAGLSYSVIKNALYKVIRLRTAADLGNKVVVQGGTFYNDAVLRALELLLGCHVIRPDVAGLMGAYGIALITKDKCPEGHVTSLVTPEKLKSLSLTNEMKRCPGCGNHCMVTITRFSDGRAFVSGNRCERGTAIMLTGKSAPHSTLPNIYRWKYDEIWHRKSLTPGQAKRGTVGIPRTMNMYEDFPYWHAFFTKLGYRVVTSSEQLRDIPTEAMETIPSYSECFPAKLAHAHVYDLAKHHPDFIWYPCIDKGPDEGSTNSYNCPMVASYPENIQANMDEVLSKYKTTFYHPFLPLHAPKQLYGRLKEFFKPMGISGDELKAAMNAGEMAEEAYRKSLRDETERILKEIHDKHLIGIVLAGRPYHVDPTVNHSIPDLINQLGMAVLSEDGVSMVGGEFPNLRVMNQWTWHSRLYKAAEYVTRHPDLELVELNSFGCGLDAVVTDQVQEIMSKRDRLYTCLKIDQSLNLGAVRIRLRSLKAAIQERIQDSDHVPEIHYAKAEFTEEMKNDKDYTILVPEMSPIHFPIIQAAARAAGYNVKVLSPVRADIDEGLASVNNDACYPAIITIGSLMRALKSGEYDLNRTALMMSQTGGMCRASNYIGFIHKALDEAGLSQIPVISLNTQGFEPQPGFKFSLSLATNLVQAVIYGDALQQCLYRTRPYELTPGSAEILCRDWQNRCCESILKGESFRKYKKNLANIIKDFDRLPLNDSPRRPRIGIVGEIYVKFSPIASNDIVHAIEANGGEAETSGMLDFFLYGSLDSHFQRKFMDGSMREDLKDTFSRYVLEWYRKPLEKAVKNSKRFHEITSIEKMAKRASQYLSLGNRAGEGWFLTADMIDLLYHECRGVVCLQPFACLPNHITGEGMVHKLHSAYPEAVFLALDCDASASEVNQANRLKLMMSALTEKSESKDDLSFVRKTVSLRKGTAL</sequence>